<feature type="compositionally biased region" description="Basic and acidic residues" evidence="1">
    <location>
        <begin position="77"/>
        <end position="86"/>
    </location>
</feature>
<evidence type="ECO:0000313" key="2">
    <source>
        <dbReference type="EMBL" id="OXU26148.1"/>
    </source>
</evidence>
<comment type="caution">
    <text evidence="2">The sequence shown here is derived from an EMBL/GenBank/DDBJ whole genome shotgun (WGS) entry which is preliminary data.</text>
</comment>
<protein>
    <submittedName>
        <fullName evidence="2">Uncharacterized protein</fullName>
    </submittedName>
</protein>
<feature type="compositionally biased region" description="Basic residues" evidence="1">
    <location>
        <begin position="87"/>
        <end position="100"/>
    </location>
</feature>
<organism evidence="2 3">
    <name type="scientific">Trichomalopsis sarcophagae</name>
    <dbReference type="NCBI Taxonomy" id="543379"/>
    <lineage>
        <taxon>Eukaryota</taxon>
        <taxon>Metazoa</taxon>
        <taxon>Ecdysozoa</taxon>
        <taxon>Arthropoda</taxon>
        <taxon>Hexapoda</taxon>
        <taxon>Insecta</taxon>
        <taxon>Pterygota</taxon>
        <taxon>Neoptera</taxon>
        <taxon>Endopterygota</taxon>
        <taxon>Hymenoptera</taxon>
        <taxon>Apocrita</taxon>
        <taxon>Proctotrupomorpha</taxon>
        <taxon>Chalcidoidea</taxon>
        <taxon>Pteromalidae</taxon>
        <taxon>Pteromalinae</taxon>
        <taxon>Trichomalopsis</taxon>
    </lineage>
</organism>
<feature type="region of interest" description="Disordered" evidence="1">
    <location>
        <begin position="64"/>
        <end position="170"/>
    </location>
</feature>
<evidence type="ECO:0000313" key="3">
    <source>
        <dbReference type="Proteomes" id="UP000215335"/>
    </source>
</evidence>
<proteinExistence type="predicted"/>
<feature type="compositionally biased region" description="Polar residues" evidence="1">
    <location>
        <begin position="123"/>
        <end position="139"/>
    </location>
</feature>
<dbReference type="Proteomes" id="UP000215335">
    <property type="component" value="Unassembled WGS sequence"/>
</dbReference>
<reference evidence="2 3" key="1">
    <citation type="journal article" date="2017" name="Curr. Biol.">
        <title>The Evolution of Venom by Co-option of Single-Copy Genes.</title>
        <authorList>
            <person name="Martinson E.O."/>
            <person name="Mrinalini"/>
            <person name="Kelkar Y.D."/>
            <person name="Chang C.H."/>
            <person name="Werren J.H."/>
        </authorList>
    </citation>
    <scope>NUCLEOTIDE SEQUENCE [LARGE SCALE GENOMIC DNA]</scope>
    <source>
        <strain evidence="2 3">Alberta</strain>
        <tissue evidence="2">Whole body</tissue>
    </source>
</reference>
<feature type="compositionally biased region" description="Low complexity" evidence="1">
    <location>
        <begin position="103"/>
        <end position="122"/>
    </location>
</feature>
<name>A0A232F6T1_9HYME</name>
<accession>A0A232F6T1</accession>
<gene>
    <name evidence="2" type="ORF">TSAR_004306</name>
</gene>
<dbReference type="EMBL" id="NNAY01000866">
    <property type="protein sequence ID" value="OXU26148.1"/>
    <property type="molecule type" value="Genomic_DNA"/>
</dbReference>
<sequence>MGLDQVTDKCFRMPYLIDNRRNLLFIISSDSKMSKNTGSIPVSAGHSKISELMSTTPSRSFFDHRLNRTQNKKNKKDKKEKNIIKDKKNKNEKKKYKRSKLVPPQSSSQPEASLLSSSSSLQTHSNGFSASQPQPTLNHRLQEQRASASKQQQSPKQGLSTRPQTMDFRRPNAVGIAASSSTASLTASETAQMPKILASKVDNLDKNYKSVD</sequence>
<dbReference type="AlphaFoldDB" id="A0A232F6T1"/>
<evidence type="ECO:0000256" key="1">
    <source>
        <dbReference type="SAM" id="MobiDB-lite"/>
    </source>
</evidence>
<keyword evidence="3" id="KW-1185">Reference proteome</keyword>
<feature type="compositionally biased region" description="Low complexity" evidence="1">
    <location>
        <begin position="144"/>
        <end position="157"/>
    </location>
</feature>